<dbReference type="Pfam" id="PF17802">
    <property type="entry name" value="SpaA"/>
    <property type="match status" value="2"/>
</dbReference>
<dbReference type="Proteomes" id="UP000037239">
    <property type="component" value="Unassembled WGS sequence"/>
</dbReference>
<feature type="transmembrane region" description="Helical" evidence="1">
    <location>
        <begin position="1007"/>
        <end position="1027"/>
    </location>
</feature>
<dbReference type="RefSeq" id="WP_052826132.1">
    <property type="nucleotide sequence ID" value="NZ_AWFK01000004.1"/>
</dbReference>
<dbReference type="InterPro" id="IPR041033">
    <property type="entry name" value="SpaA_PFL_dom_1"/>
</dbReference>
<dbReference type="GO" id="GO:0005975">
    <property type="term" value="P:carbohydrate metabolic process"/>
    <property type="evidence" value="ECO:0007669"/>
    <property type="project" value="UniProtKB-ARBA"/>
</dbReference>
<sequence length="1038" mass="113365">MDANTKVSEWKNTGEIQCKDDDCTLAPGKSIEASVKTDQPVNPGFNETLLTKSSPAQQDGYVFKEAAPGSGVYKVPWQIDFTPPKGGQPITDLFLYEDWVHGTSDGNTLHMWYSRDYLDLKLEEETAPDTWTTITDDKYTVVEADRNNPSDGCKNETNPNRADDCYAGLTTGNGTPAARPLPMGTEYPKGWYHESDRNSADSYGNHDGAPAFRIVFKNSERAFNKPLRITYNTLCDGAPDRYHNYAKFRYMVNGNPRYEVPQTDIMFSQGNAAGKMVHANRDGEASWHDKAESGMVPADPSDPNNKVDGWTAHWRVWSNGVKSWWICDWLTDANGNQVWNADGPYKVEVPGMSGIQDLSGVNPITVTDTLPSDKWHLNTSKPVFGWFVSMPPKENVTVDGTTVKAWPTTKNLYTNNYEAGEQWHAFKISQDGTCKDKNDVSGKCATYRESGGQIVFTIPNDGALSNWRYEGDPKNENMDLPEINAEEPIIHKQGNSIIVLEFDTYITKADANLPDNSAEQVTNRIKFDFAGLGSQSASGTTTLAKGDVVKPSKRGYDAGNNLMKYTVEVDTKTMAEKRLRPFTASESLTLEDQLGSPNAEYVRDSFSLTMNHSQTVNQQYWTLQFGRNDNGTARVTIAIRGDAQGNNPYWADDLNHLTLNDATLQLHYNVQVTGVPGVQRTISNTVRLKGSTESAFTHEGFVRIVKPNADAGATGTTVLTKRDSTNVTAVLPGAKFSVCEVPTGDLNTIPPTQLCTLPIATYTTKERGKIEFRPGDGDTSGAGLNVNTLYVAWESKAPAGYRLDATPHYFYIASASNTDEDKSALQSLQEYVATHELAATYSGFDVYDMPIQVSWGKVNAAKVTVQENGSVAVQGGAFLPGSEWEITRQCPSDLVPQSGEDQCTKQVWTVKDDGTTEGNAQKADRDPASGYITVAGLPAGTYTLTETKAPQDYRQGNGSYTFTINPDGTVQWENADDPDFHTTSSGLHVVGNHKATVTLPSAGGRGMHLMALGIAVVAAGMCLAVVASGRGVKGRHAA</sequence>
<evidence type="ECO:0000259" key="2">
    <source>
        <dbReference type="Pfam" id="PF17802"/>
    </source>
</evidence>
<evidence type="ECO:0000313" key="4">
    <source>
        <dbReference type="Proteomes" id="UP000037239"/>
    </source>
</evidence>
<proteinExistence type="predicted"/>
<dbReference type="EMBL" id="AWFK01000004">
    <property type="protein sequence ID" value="KOA51183.1"/>
    <property type="molecule type" value="Genomic_DNA"/>
</dbReference>
<protein>
    <recommendedName>
        <fullName evidence="2">SpaA-like prealbumin fold domain-containing protein</fullName>
    </recommendedName>
</protein>
<name>A0AB34TBF7_9BIFI</name>
<organism evidence="3 4">
    <name type="scientific">Bifidobacterium animalis subsp. animalis MCC 0483</name>
    <dbReference type="NCBI Taxonomy" id="1365955"/>
    <lineage>
        <taxon>Bacteria</taxon>
        <taxon>Bacillati</taxon>
        <taxon>Actinomycetota</taxon>
        <taxon>Actinomycetes</taxon>
        <taxon>Bifidobacteriales</taxon>
        <taxon>Bifidobacteriaceae</taxon>
        <taxon>Bifidobacterium</taxon>
    </lineage>
</organism>
<evidence type="ECO:0000313" key="3">
    <source>
        <dbReference type="EMBL" id="KOA51183.1"/>
    </source>
</evidence>
<gene>
    <name evidence="3" type="ORF">BAAM0483_03170</name>
</gene>
<keyword evidence="1" id="KW-0812">Transmembrane</keyword>
<keyword evidence="1" id="KW-0472">Membrane</keyword>
<accession>A0AB34TBF7</accession>
<dbReference type="InterPro" id="IPR013783">
    <property type="entry name" value="Ig-like_fold"/>
</dbReference>
<feature type="domain" description="SpaA-like prealbumin fold" evidence="2">
    <location>
        <begin position="877"/>
        <end position="974"/>
    </location>
</feature>
<comment type="caution">
    <text evidence="3">The sequence shown here is derived from an EMBL/GenBank/DDBJ whole genome shotgun (WGS) entry which is preliminary data.</text>
</comment>
<dbReference type="Gene3D" id="2.60.40.10">
    <property type="entry name" value="Immunoglobulins"/>
    <property type="match status" value="2"/>
</dbReference>
<feature type="domain" description="SpaA-like prealbumin fold" evidence="2">
    <location>
        <begin position="718"/>
        <end position="816"/>
    </location>
</feature>
<reference evidence="3 4" key="1">
    <citation type="journal article" date="2015" name="Int J Genomics">
        <title>Comparative Genomics Revealed Genetic Diversity and Species/Strain-Level Differences in Carbohydrate Metabolism of Three Probiotic Bifidobacterial Species.</title>
        <authorList>
            <person name="Odamaki T."/>
            <person name="Horigome A."/>
            <person name="Sugahara H."/>
            <person name="Hashikura N."/>
            <person name="Minami J."/>
            <person name="Xiao J.Z."/>
            <person name="Abe F."/>
        </authorList>
    </citation>
    <scope>NUCLEOTIDE SEQUENCE [LARGE SCALE GENOMIC DNA]</scope>
    <source>
        <strain evidence="3 4">MCC 0483</strain>
    </source>
</reference>
<evidence type="ECO:0000256" key="1">
    <source>
        <dbReference type="SAM" id="Phobius"/>
    </source>
</evidence>
<dbReference type="AlphaFoldDB" id="A0AB34TBF7"/>
<keyword evidence="1" id="KW-1133">Transmembrane helix</keyword>